<dbReference type="EMBL" id="ML992662">
    <property type="protein sequence ID" value="KAF2217951.1"/>
    <property type="molecule type" value="Genomic_DNA"/>
</dbReference>
<keyword evidence="3" id="KW-1185">Reference proteome</keyword>
<organism evidence="2 3">
    <name type="scientific">Cercospora zeae-maydis SCOH1-5</name>
    <dbReference type="NCBI Taxonomy" id="717836"/>
    <lineage>
        <taxon>Eukaryota</taxon>
        <taxon>Fungi</taxon>
        <taxon>Dikarya</taxon>
        <taxon>Ascomycota</taxon>
        <taxon>Pezizomycotina</taxon>
        <taxon>Dothideomycetes</taxon>
        <taxon>Dothideomycetidae</taxon>
        <taxon>Mycosphaerellales</taxon>
        <taxon>Mycosphaerellaceae</taxon>
        <taxon>Cercospora</taxon>
    </lineage>
</organism>
<name>A0A6A6FX18_9PEZI</name>
<proteinExistence type="predicted"/>
<dbReference type="Proteomes" id="UP000799539">
    <property type="component" value="Unassembled WGS sequence"/>
</dbReference>
<feature type="compositionally biased region" description="Low complexity" evidence="1">
    <location>
        <begin position="313"/>
        <end position="327"/>
    </location>
</feature>
<evidence type="ECO:0000256" key="1">
    <source>
        <dbReference type="SAM" id="MobiDB-lite"/>
    </source>
</evidence>
<dbReference type="AlphaFoldDB" id="A0A6A6FX18"/>
<dbReference type="OrthoDB" id="5402392at2759"/>
<evidence type="ECO:0000313" key="3">
    <source>
        <dbReference type="Proteomes" id="UP000799539"/>
    </source>
</evidence>
<protein>
    <submittedName>
        <fullName evidence="2">Uncharacterized protein</fullName>
    </submittedName>
</protein>
<sequence length="441" mass="48584">MEDLLKDCPFPQVAKALQPYIKSRQEVQDIRRGLQASLPVSPLDAPHSAHPDDHNRGGFTGVRKAYLRALQAHKTAQERYDALKTELGKISQNGTSQGAQTTDASFLTDSYVPLVRQREKKRKLDVIDRALATIATTGEDALSLSFDQVIKSQVGELPHPPSAAGYADGELGSDADYDLTRLKKAIFAAKQEIEEHEQASLQANGVADSHVSPMADLKALQKTHSELTTWMENQLAMISDLDSTKDDDNTSQAAPDHHSQSEDTPAFSLTDIESLYDQYLESRQRLLEIVSTQEQEPLDSPPSSPEPSRRRATTTSESEPTTLPNTSELLLPYLTRLTLAKQSSRSLLQQTTFTRRQISTAESRTQELLARLADESHLVQPEHRRGEPQARDWKAAAEEASATTLHTSMKKLQSGQAAAESAARSLDAIQGMPKSIEALTE</sequence>
<evidence type="ECO:0000313" key="2">
    <source>
        <dbReference type="EMBL" id="KAF2217951.1"/>
    </source>
</evidence>
<reference evidence="2" key="1">
    <citation type="journal article" date="2020" name="Stud. Mycol.">
        <title>101 Dothideomycetes genomes: a test case for predicting lifestyles and emergence of pathogens.</title>
        <authorList>
            <person name="Haridas S."/>
            <person name="Albert R."/>
            <person name="Binder M."/>
            <person name="Bloem J."/>
            <person name="Labutti K."/>
            <person name="Salamov A."/>
            <person name="Andreopoulos B."/>
            <person name="Baker S."/>
            <person name="Barry K."/>
            <person name="Bills G."/>
            <person name="Bluhm B."/>
            <person name="Cannon C."/>
            <person name="Castanera R."/>
            <person name="Culley D."/>
            <person name="Daum C."/>
            <person name="Ezra D."/>
            <person name="Gonzalez J."/>
            <person name="Henrissat B."/>
            <person name="Kuo A."/>
            <person name="Liang C."/>
            <person name="Lipzen A."/>
            <person name="Lutzoni F."/>
            <person name="Magnuson J."/>
            <person name="Mondo S."/>
            <person name="Nolan M."/>
            <person name="Ohm R."/>
            <person name="Pangilinan J."/>
            <person name="Park H.-J."/>
            <person name="Ramirez L."/>
            <person name="Alfaro M."/>
            <person name="Sun H."/>
            <person name="Tritt A."/>
            <person name="Yoshinaga Y."/>
            <person name="Zwiers L.-H."/>
            <person name="Turgeon B."/>
            <person name="Goodwin S."/>
            <person name="Spatafora J."/>
            <person name="Crous P."/>
            <person name="Grigoriev I."/>
        </authorList>
    </citation>
    <scope>NUCLEOTIDE SEQUENCE</scope>
    <source>
        <strain evidence="2">SCOH1-5</strain>
    </source>
</reference>
<feature type="compositionally biased region" description="Basic and acidic residues" evidence="1">
    <location>
        <begin position="47"/>
        <end position="56"/>
    </location>
</feature>
<feature type="region of interest" description="Disordered" evidence="1">
    <location>
        <begin position="242"/>
        <end position="268"/>
    </location>
</feature>
<feature type="region of interest" description="Disordered" evidence="1">
    <location>
        <begin position="291"/>
        <end position="327"/>
    </location>
</feature>
<accession>A0A6A6FX18</accession>
<gene>
    <name evidence="2" type="ORF">CERZMDRAFT_108539</name>
</gene>
<feature type="region of interest" description="Disordered" evidence="1">
    <location>
        <begin position="39"/>
        <end position="58"/>
    </location>
</feature>